<evidence type="ECO:0000256" key="1">
    <source>
        <dbReference type="ARBA" id="ARBA00022527"/>
    </source>
</evidence>
<reference evidence="14 18" key="1">
    <citation type="submission" date="2024-02" db="EMBL/GenBank/DDBJ databases">
        <authorList>
            <person name="Chen Y."/>
            <person name="Shah S."/>
            <person name="Dougan E. K."/>
            <person name="Thang M."/>
            <person name="Chan C."/>
        </authorList>
    </citation>
    <scope>NUCLEOTIDE SEQUENCE [LARGE SCALE GENOMIC DNA]</scope>
</reference>
<keyword evidence="3 4" id="KW-0067">ATP-binding</keyword>
<dbReference type="SUPFAM" id="SSF48439">
    <property type="entry name" value="Protein prenylyltransferase"/>
    <property type="match status" value="1"/>
</dbReference>
<dbReference type="EMBL" id="CAXAMM010040428">
    <property type="protein sequence ID" value="CAK9093069.1"/>
    <property type="molecule type" value="Genomic_DNA"/>
</dbReference>
<evidence type="ECO:0000313" key="18">
    <source>
        <dbReference type="Proteomes" id="UP001642464"/>
    </source>
</evidence>
<dbReference type="Pfam" id="PF07714">
    <property type="entry name" value="PK_Tyr_Ser-Thr"/>
    <property type="match status" value="1"/>
</dbReference>
<keyword evidence="18" id="KW-1185">Reference proteome</keyword>
<dbReference type="PROSITE" id="PS00107">
    <property type="entry name" value="PROTEIN_KINASE_ATP"/>
    <property type="match status" value="1"/>
</dbReference>
<accession>A0ABP0RFL3</accession>
<dbReference type="SMART" id="SM00220">
    <property type="entry name" value="S_TKc"/>
    <property type="match status" value="1"/>
</dbReference>
<keyword evidence="14" id="KW-0418">Kinase</keyword>
<evidence type="ECO:0000313" key="15">
    <source>
        <dbReference type="EMBL" id="CAK9103073.1"/>
    </source>
</evidence>
<evidence type="ECO:0000313" key="16">
    <source>
        <dbReference type="EMBL" id="CAK9103076.1"/>
    </source>
</evidence>
<sequence>MKSTHEIGEDPLPGYRLLAPLGSGAFGEVWKATAPGGTEVALKFIRLDGDHGLREVKSLELVKTIRHPNLCTIFALWARDVNGNVLEDDTVDLKGLADTKKPKATDETLLATDEEVQKRPVELVIAMALGEKTLADRLNEVRAEGNDGIPPEELFEYMEAAARAIDHLNSPRHELGEGPQAIQHCDIKPQNILIVGDTAQVCDFGIARRLGNRQMTQQGGLSLYWAAPELFDKQPSASTDQYSLALTYFHARTGRLPFVDAENATELQIMRAHTTGRLDFAALPEDERAVVARATSLEPERRYEKTIDMVRALRRAYEGASRKYSSVARSFAEAGMEIVPGYRLVQRIAGSAGVDAWEATDDNGEPCAVLVRPLSTSRDVIDFKALDHVMQIEHPNLTRMRGYWLLDDKRQVIAREDLTTALQHLSGKTLVIAGGLAPKNLLQRLEECRRASGPGIPGEELAGYLRQIAAGLDALNTPQAGAGKQVAVQHCNLRPTNILLFDDGLKIGNFALARLLDGDAGKLEETGSLLDQPFCAPELADGRLTRWSDQYSFAISYVQLRTGSSPFDAAASTTDLVLNKQRGMLRLDDLGREEAKVVARATLTSPEARFGSCLEFVEALEQARLSDRAAQTLAAGPEGHPTRMHTTVAGSLELGPQSDRTQVYVEGRSDETLRDPAVSRDTDSPIPATTLAPPEPVVATTPKRSMPIKWLVGGAAAVAVVLLSLGVWNAQRSASALAARVQQLIGDRQYLTAGQEVGRVGPLQAAFVDSPALQKQVVDAAQEDVESLIKQEKFSDAFDVCDQLAQIDGDGEATITAEEVREIGLAAGNARVRREQFAEAAAIRRQLAERYPRDVGVINLGRAVLAQGIPFTQGLLETVPVPAADLRLAGALNEELNLLASELTQSASDAAGVAAEAELARSLRGEIVRQGDATVRAHLEQLQIGAAALAVDALREHFADDSLVVPLDDAVVEAGTELAAEQIEAQAMVDAATLLGELLPWESRFDQIESLNQQLFEWFRERVAAEQWESAIELYQALAAVADGEPRVEDFSNELFSSAADSIKSHVAEGDLNRAETIRVTLFNAFGQDSRVQALQDVLVTEAVAAADAAAESGEAADAGQTLAWLNRRFSDDPRVAKLATEMSDLLGEVGSSMSAAENVEALLDETHARIDQARLAEARDSYNNAHSYLPSVEDPAQLASRMALALARIEARSANWTQAQAALAEVDASQLDEQERGLLLALGGIVAARAVDDYVPEEFDVAATTDELLKLQSDAPQFTTQPWFPGEAVAVRLLVRSIATRVLDAVGSGSLSADEASEQLAAVSTLESLLDEQPRRAIAAERKPAEVCAVLLDEATTPETAIAALESLQGEEVALSTLSGPGLVHVAELLARRTDLVLSPDVMQAALEYCERVRKERPGISRDIGRPYADLLAQQVVQLANTAAEPDWAALREAAEKANDRIESIGGGLQHALVQAILAECIVAQASGGRLSAQDWKTAHDLIEAARLADSRESPRPYIGYVEGLVLAAAPLGGDLSPSANRILAAFEIESPTKLLMAPYRRSRAAELLLQAAVEKTEWKSEDPAELDMLLDPLPVAQVAGVVFPWLAKARALGPQDMADPNATLLLNLAAAAFYKDDPQYELANRLTETLLEADVESAELLLLRAQTLQETNPQAAMLLYDRALQRVKDHPEFLSGATYRRLLEPALESGPLPDAESLDDEARAAIARLLAAKAMLLLNDGETASMVDDAKQAAFEAYDAAVNFDPMNTDYRIHRGLVRFDRPGRTNEQKRADVAAALRDDLAPVVKLTGDDPPAAAYFLNARIQYVRSSSDPSITREERTKLLTRAMEDYERAVESGELRGDDLANCLIGASTTNVSLANYTVGDRAKQRDYLEKARKWAEQATTIDPRPHPEYAYQALGNAEEDFGWLLAEYERYCAAIAAFEAATIAAENAGLPAAQSLLNTGRCRYKLLSVWTVFDGCGPDREEEIRRGISDLQRALDDGHLDDESRAKALSWQAKINVLDGDYDEAERLQQLAVETADPSTPDWVTHQIDWAQIALADARYLASRKRPADEVNAKYDQARDRARVLLAEGATTSDVDRERAILFIATCFAEQANFEEALKTYRDALPENLAAADDAQIGLLIAMSRQISVSEALWPKNRELCEASARRAAELAADSGESFREAQALAAAGMHAVRNYQINPTRETAEAVRQYFEQALALEDRLDLTWYWRYQLARTYADMIADRTKFTGDTKDLAQQGVALLEPLAGSQTRFVPSSVQQRIDQLLPKLREAAS</sequence>
<dbReference type="EMBL" id="CAXAMM010039030">
    <property type="protein sequence ID" value="CAK9083174.1"/>
    <property type="molecule type" value="Genomic_DNA"/>
</dbReference>
<comment type="caution">
    <text evidence="14">The sequence shown here is derived from an EMBL/GenBank/DDBJ whole genome shotgun (WGS) entry which is preliminary data.</text>
</comment>
<dbReference type="PROSITE" id="PS50011">
    <property type="entry name" value="PROTEIN_KINASE_DOM"/>
    <property type="match status" value="2"/>
</dbReference>
<dbReference type="PROSITE" id="PS00108">
    <property type="entry name" value="PROTEIN_KINASE_ST"/>
    <property type="match status" value="1"/>
</dbReference>
<dbReference type="EMBL" id="CAXAMM010019358">
    <property type="protein sequence ID" value="CAK9045543.1"/>
    <property type="molecule type" value="Genomic_DNA"/>
</dbReference>
<feature type="compositionally biased region" description="Basic and acidic residues" evidence="5">
    <location>
        <begin position="670"/>
        <end position="683"/>
    </location>
</feature>
<gene>
    <name evidence="7" type="ORF">SCF082_LOCUS25731</name>
    <name evidence="8" type="ORF">SCF082_LOCUS39501</name>
    <name evidence="9" type="ORF">SCF082_LOCUS42089</name>
    <name evidence="10" type="ORF">SCF082_LOCUS42578</name>
    <name evidence="11" type="ORF">SCF082_LOCUS43778</name>
    <name evidence="12" type="ORF">SCF082_LOCUS43779</name>
    <name evidence="13" type="ORF">SCF082_LOCUS44616</name>
    <name evidence="14" type="ORF">SCF082_LOCUS46539</name>
    <name evidence="15" type="ORF">SCF082_LOCUS48160</name>
    <name evidence="16" type="ORF">SCF082_LOCUS48161</name>
    <name evidence="17" type="ORF">SCF082_LOCUS48711</name>
</gene>
<keyword evidence="1" id="KW-0723">Serine/threonine-protein kinase</keyword>
<dbReference type="EMBL" id="CAXAMM010039813">
    <property type="protein sequence ID" value="CAK9089180.1"/>
    <property type="molecule type" value="Genomic_DNA"/>
</dbReference>
<evidence type="ECO:0000313" key="11">
    <source>
        <dbReference type="EMBL" id="CAK9093066.1"/>
    </source>
</evidence>
<dbReference type="EMBL" id="CAXAMM010042358">
    <property type="protein sequence ID" value="CAK9104367.1"/>
    <property type="molecule type" value="Genomic_DNA"/>
</dbReference>
<dbReference type="EMBL" id="CAXAMM010042121">
    <property type="protein sequence ID" value="CAK9103076.1"/>
    <property type="molecule type" value="Genomic_DNA"/>
</dbReference>
<keyword evidence="14" id="KW-0808">Transferase</keyword>
<evidence type="ECO:0000313" key="10">
    <source>
        <dbReference type="EMBL" id="CAK9090266.1"/>
    </source>
</evidence>
<evidence type="ECO:0000313" key="8">
    <source>
        <dbReference type="EMBL" id="CAK9083174.1"/>
    </source>
</evidence>
<dbReference type="SUPFAM" id="SSF48452">
    <property type="entry name" value="TPR-like"/>
    <property type="match status" value="1"/>
</dbReference>
<dbReference type="EMBL" id="CAXAMM010042120">
    <property type="protein sequence ID" value="CAK9103073.1"/>
    <property type="molecule type" value="Genomic_DNA"/>
</dbReference>
<evidence type="ECO:0000256" key="4">
    <source>
        <dbReference type="PROSITE-ProRule" id="PRU10141"/>
    </source>
</evidence>
<evidence type="ECO:0000313" key="14">
    <source>
        <dbReference type="EMBL" id="CAK9099375.1"/>
    </source>
</evidence>
<dbReference type="EMBL" id="CAXAMM010039968">
    <property type="protein sequence ID" value="CAK9090266.1"/>
    <property type="molecule type" value="Genomic_DNA"/>
</dbReference>
<proteinExistence type="predicted"/>
<evidence type="ECO:0000259" key="6">
    <source>
        <dbReference type="PROSITE" id="PS50011"/>
    </source>
</evidence>
<evidence type="ECO:0000313" key="7">
    <source>
        <dbReference type="EMBL" id="CAK9045543.1"/>
    </source>
</evidence>
<dbReference type="CDD" id="cd14014">
    <property type="entry name" value="STKc_PknB_like"/>
    <property type="match status" value="1"/>
</dbReference>
<protein>
    <submittedName>
        <fullName evidence="14">Serine/threonine-protein kinase PknF</fullName>
    </submittedName>
</protein>
<dbReference type="InterPro" id="IPR001245">
    <property type="entry name" value="Ser-Thr/Tyr_kinase_cat_dom"/>
</dbReference>
<evidence type="ECO:0000256" key="2">
    <source>
        <dbReference type="ARBA" id="ARBA00022741"/>
    </source>
</evidence>
<feature type="binding site" evidence="4">
    <location>
        <position position="43"/>
    </location>
    <ligand>
        <name>ATP</name>
        <dbReference type="ChEBI" id="CHEBI:30616"/>
    </ligand>
</feature>
<feature type="domain" description="Protein kinase" evidence="6">
    <location>
        <begin position="342"/>
        <end position="625"/>
    </location>
</feature>
<dbReference type="PANTHER" id="PTHR44329">
    <property type="entry name" value="SERINE/THREONINE-PROTEIN KINASE TNNI3K-RELATED"/>
    <property type="match status" value="1"/>
</dbReference>
<dbReference type="Gene3D" id="1.25.40.10">
    <property type="entry name" value="Tetratricopeptide repeat domain"/>
    <property type="match status" value="1"/>
</dbReference>
<dbReference type="InterPro" id="IPR011990">
    <property type="entry name" value="TPR-like_helical_dom_sf"/>
</dbReference>
<name>A0ABP0RFL3_9DINO</name>
<evidence type="ECO:0000256" key="5">
    <source>
        <dbReference type="SAM" id="MobiDB-lite"/>
    </source>
</evidence>
<dbReference type="Gene3D" id="1.10.510.10">
    <property type="entry name" value="Transferase(Phosphotransferase) domain 1"/>
    <property type="match status" value="2"/>
</dbReference>
<keyword evidence="2 4" id="KW-0547">Nucleotide-binding</keyword>
<evidence type="ECO:0000313" key="17">
    <source>
        <dbReference type="EMBL" id="CAK9104367.1"/>
    </source>
</evidence>
<feature type="domain" description="Protein kinase" evidence="6">
    <location>
        <begin position="15"/>
        <end position="314"/>
    </location>
</feature>
<dbReference type="InterPro" id="IPR011009">
    <property type="entry name" value="Kinase-like_dom_sf"/>
</dbReference>
<dbReference type="EMBL" id="CAXAMM010040715">
    <property type="protein sequence ID" value="CAK9094968.1"/>
    <property type="molecule type" value="Genomic_DNA"/>
</dbReference>
<evidence type="ECO:0000313" key="9">
    <source>
        <dbReference type="EMBL" id="CAK9089180.1"/>
    </source>
</evidence>
<evidence type="ECO:0000313" key="12">
    <source>
        <dbReference type="EMBL" id="CAK9093069.1"/>
    </source>
</evidence>
<dbReference type="InterPro" id="IPR000719">
    <property type="entry name" value="Prot_kinase_dom"/>
</dbReference>
<evidence type="ECO:0000313" key="13">
    <source>
        <dbReference type="EMBL" id="CAK9094968.1"/>
    </source>
</evidence>
<organism evidence="14 18">
    <name type="scientific">Durusdinium trenchii</name>
    <dbReference type="NCBI Taxonomy" id="1381693"/>
    <lineage>
        <taxon>Eukaryota</taxon>
        <taxon>Sar</taxon>
        <taxon>Alveolata</taxon>
        <taxon>Dinophyceae</taxon>
        <taxon>Suessiales</taxon>
        <taxon>Symbiodiniaceae</taxon>
        <taxon>Durusdinium</taxon>
    </lineage>
</organism>
<dbReference type="InterPro" id="IPR051681">
    <property type="entry name" value="Ser/Thr_Kinases-Pseudokinases"/>
</dbReference>
<dbReference type="SUPFAM" id="SSF56112">
    <property type="entry name" value="Protein kinase-like (PK-like)"/>
    <property type="match status" value="2"/>
</dbReference>
<feature type="region of interest" description="Disordered" evidence="5">
    <location>
        <begin position="670"/>
        <end position="699"/>
    </location>
</feature>
<dbReference type="EMBL" id="CAXAMM010041432">
    <property type="protein sequence ID" value="CAK9099375.1"/>
    <property type="molecule type" value="Genomic_DNA"/>
</dbReference>
<evidence type="ECO:0000256" key="3">
    <source>
        <dbReference type="ARBA" id="ARBA00022840"/>
    </source>
</evidence>
<dbReference type="InterPro" id="IPR017441">
    <property type="entry name" value="Protein_kinase_ATP_BS"/>
</dbReference>
<dbReference type="Pfam" id="PF00069">
    <property type="entry name" value="Pkinase"/>
    <property type="match status" value="1"/>
</dbReference>
<dbReference type="EMBL" id="CAXAMM010040427">
    <property type="protein sequence ID" value="CAK9093066.1"/>
    <property type="molecule type" value="Genomic_DNA"/>
</dbReference>
<dbReference type="InterPro" id="IPR008271">
    <property type="entry name" value="Ser/Thr_kinase_AS"/>
</dbReference>
<dbReference type="Proteomes" id="UP001642464">
    <property type="component" value="Unassembled WGS sequence"/>
</dbReference>
<dbReference type="Gene3D" id="3.30.200.20">
    <property type="entry name" value="Phosphorylase Kinase, domain 1"/>
    <property type="match status" value="1"/>
</dbReference>
<dbReference type="GO" id="GO:0016301">
    <property type="term" value="F:kinase activity"/>
    <property type="evidence" value="ECO:0007669"/>
    <property type="project" value="UniProtKB-KW"/>
</dbReference>